<dbReference type="EMBL" id="CP040710">
    <property type="protein sequence ID" value="QCX00687.1"/>
    <property type="molecule type" value="Genomic_DNA"/>
</dbReference>
<dbReference type="InterPro" id="IPR013974">
    <property type="entry name" value="SAF"/>
</dbReference>
<evidence type="ECO:0000259" key="2">
    <source>
        <dbReference type="SMART" id="SM00858"/>
    </source>
</evidence>
<accession>A0A5B7SQ76</accession>
<dbReference type="InterPro" id="IPR044144">
    <property type="entry name" value="SAF_UxaA/GarD"/>
</dbReference>
<feature type="domain" description="SAF" evidence="2">
    <location>
        <begin position="12"/>
        <end position="83"/>
    </location>
</feature>
<dbReference type="OrthoDB" id="9804574at2"/>
<reference evidence="3 4" key="1">
    <citation type="submission" date="2019-05" db="EMBL/GenBank/DDBJ databases">
        <title>Genome sequencing of F202Z8.</title>
        <authorList>
            <person name="Kwon Y.M."/>
        </authorList>
    </citation>
    <scope>NUCLEOTIDE SEQUENCE [LARGE SCALE GENOMIC DNA]</scope>
    <source>
        <strain evidence="3 4">F202Z8</strain>
    </source>
</reference>
<name>A0A5B7SQ76_9FLAO</name>
<dbReference type="KEGG" id="asag:FGM00_11425"/>
<proteinExistence type="predicted"/>
<dbReference type="CDD" id="cd11613">
    <property type="entry name" value="SAF_AH_GD"/>
    <property type="match status" value="1"/>
</dbReference>
<evidence type="ECO:0000256" key="1">
    <source>
        <dbReference type="ARBA" id="ARBA00023239"/>
    </source>
</evidence>
<dbReference type="PANTHER" id="PTHR30536:SF5">
    <property type="entry name" value="ALTRONATE DEHYDRATASE"/>
    <property type="match status" value="1"/>
</dbReference>
<dbReference type="Proteomes" id="UP000310017">
    <property type="component" value="Chromosome"/>
</dbReference>
<dbReference type="GO" id="GO:0019698">
    <property type="term" value="P:D-galacturonate catabolic process"/>
    <property type="evidence" value="ECO:0007669"/>
    <property type="project" value="TreeGrafter"/>
</dbReference>
<dbReference type="Pfam" id="PF08666">
    <property type="entry name" value="SAF"/>
    <property type="match status" value="1"/>
</dbReference>
<dbReference type="AlphaFoldDB" id="A0A5B7SQ76"/>
<dbReference type="Gene3D" id="2.30.130.110">
    <property type="match status" value="1"/>
</dbReference>
<dbReference type="GO" id="GO:0016829">
    <property type="term" value="F:lyase activity"/>
    <property type="evidence" value="ECO:0007669"/>
    <property type="project" value="UniProtKB-KW"/>
</dbReference>
<keyword evidence="1" id="KW-0456">Lyase</keyword>
<dbReference type="Pfam" id="PF04295">
    <property type="entry name" value="GD_AH_second"/>
    <property type="match status" value="1"/>
</dbReference>
<dbReference type="InterPro" id="IPR052172">
    <property type="entry name" value="UxaA_altronate/galactarate_dh"/>
</dbReference>
<gene>
    <name evidence="3" type="ORF">FGM00_11425</name>
</gene>
<sequence length="153" mass="16816">MSKSYLQIDRSDNNVVALRNLAAGTVATIANQTVVLQENIKAKHKFSLNDFNVGDAILMYGVLIGRAIAHIPKGSAITTANVSHTTAQFNDAEETYKWAPPNVSKWQDRTFNGYHRTDGSVGTANHWLVIPLVFCDNRNVDVLKAALLNALHN</sequence>
<dbReference type="RefSeq" id="WP_138853032.1">
    <property type="nucleotide sequence ID" value="NZ_CP040710.1"/>
</dbReference>
<keyword evidence="4" id="KW-1185">Reference proteome</keyword>
<evidence type="ECO:0000313" key="3">
    <source>
        <dbReference type="EMBL" id="QCX00687.1"/>
    </source>
</evidence>
<protein>
    <submittedName>
        <fullName evidence="3">Altronate dehydratase</fullName>
    </submittedName>
</protein>
<dbReference type="PANTHER" id="PTHR30536">
    <property type="entry name" value="ALTRONATE/GALACTARATE DEHYDRATASE"/>
    <property type="match status" value="1"/>
</dbReference>
<evidence type="ECO:0000313" key="4">
    <source>
        <dbReference type="Proteomes" id="UP000310017"/>
    </source>
</evidence>
<organism evidence="3 4">
    <name type="scientific">Aggregatimonas sangjinii</name>
    <dbReference type="NCBI Taxonomy" id="2583587"/>
    <lineage>
        <taxon>Bacteria</taxon>
        <taxon>Pseudomonadati</taxon>
        <taxon>Bacteroidota</taxon>
        <taxon>Flavobacteriia</taxon>
        <taxon>Flavobacteriales</taxon>
        <taxon>Flavobacteriaceae</taxon>
        <taxon>Aggregatimonas</taxon>
    </lineage>
</organism>
<dbReference type="InterPro" id="IPR007392">
    <property type="entry name" value="GD_AH_second"/>
</dbReference>
<dbReference type="SMART" id="SM00858">
    <property type="entry name" value="SAF"/>
    <property type="match status" value="1"/>
</dbReference>